<dbReference type="Proteomes" id="UP000315783">
    <property type="component" value="Unassembled WGS sequence"/>
</dbReference>
<comment type="similarity">
    <text evidence="1">Belongs to the TTC36 family.</text>
</comment>
<dbReference type="InterPro" id="IPR038906">
    <property type="entry name" value="TTC36"/>
</dbReference>
<dbReference type="STRING" id="43265.A0A545UZU9"/>
<sequence length="274" mass="29675">MAAHVDLSQRDMNVLEKMRDPDYNPAASLVLDERLPRDPHVTDPDVYEQVSSRERAIVASLQALEADLAQAQDLDADARAEAGYRAAVAELDALVEAHPDYASARNNRAQATRRLYGDLMLLRVTASASAALMPLVPGPPAEERRRAAARALDDLETSIALLTPEALASPMAPTAARTLSSALTQRGAIYLQTGKLLADRGLDVDARRRESAWSAHRFQEAASHDLALGGRYGNEIAKNLAVSVNPTAKLCGQIVREAMRKEYGPGFMGPEPEE</sequence>
<organism evidence="2 3">
    <name type="scientific">Cordyceps javanica</name>
    <dbReference type="NCBI Taxonomy" id="43265"/>
    <lineage>
        <taxon>Eukaryota</taxon>
        <taxon>Fungi</taxon>
        <taxon>Dikarya</taxon>
        <taxon>Ascomycota</taxon>
        <taxon>Pezizomycotina</taxon>
        <taxon>Sordariomycetes</taxon>
        <taxon>Hypocreomycetidae</taxon>
        <taxon>Hypocreales</taxon>
        <taxon>Cordycipitaceae</taxon>
        <taxon>Cordyceps</taxon>
    </lineage>
</organism>
<name>A0A545UZU9_9HYPO</name>
<dbReference type="PANTHER" id="PTHR21405:SF0">
    <property type="entry name" value="TETRATRICOPEPTIDE REPEAT PROTEIN 36"/>
    <property type="match status" value="1"/>
</dbReference>
<evidence type="ECO:0000256" key="1">
    <source>
        <dbReference type="ARBA" id="ARBA00006995"/>
    </source>
</evidence>
<dbReference type="AlphaFoldDB" id="A0A545UZU9"/>
<evidence type="ECO:0000313" key="2">
    <source>
        <dbReference type="EMBL" id="TQV94994.1"/>
    </source>
</evidence>
<gene>
    <name evidence="2" type="ORF">IF1G_05981</name>
</gene>
<reference evidence="2 3" key="1">
    <citation type="journal article" date="2019" name="Appl. Microbiol. Biotechnol.">
        <title>Genome sequence of Isaria javanica and comparative genome analysis insights into family S53 peptidase evolution in fungal entomopathogens.</title>
        <authorList>
            <person name="Lin R."/>
            <person name="Zhang X."/>
            <person name="Xin B."/>
            <person name="Zou M."/>
            <person name="Gao Y."/>
            <person name="Qin F."/>
            <person name="Hu Q."/>
            <person name="Xie B."/>
            <person name="Cheng X."/>
        </authorList>
    </citation>
    <scope>NUCLEOTIDE SEQUENCE [LARGE SCALE GENOMIC DNA]</scope>
    <source>
        <strain evidence="2 3">IJ1G</strain>
    </source>
</reference>
<dbReference type="EMBL" id="SPUK01000008">
    <property type="protein sequence ID" value="TQV94994.1"/>
    <property type="molecule type" value="Genomic_DNA"/>
</dbReference>
<comment type="caution">
    <text evidence="2">The sequence shown here is derived from an EMBL/GenBank/DDBJ whole genome shotgun (WGS) entry which is preliminary data.</text>
</comment>
<dbReference type="GO" id="GO:0006570">
    <property type="term" value="P:tyrosine metabolic process"/>
    <property type="evidence" value="ECO:0007669"/>
    <property type="project" value="TreeGrafter"/>
</dbReference>
<dbReference type="OrthoDB" id="539634at2759"/>
<protein>
    <recommendedName>
        <fullName evidence="4">Tetratricopeptide repeat domain-containing protein</fullName>
    </recommendedName>
</protein>
<accession>A0A545UZU9</accession>
<evidence type="ECO:0008006" key="4">
    <source>
        <dbReference type="Google" id="ProtNLM"/>
    </source>
</evidence>
<evidence type="ECO:0000313" key="3">
    <source>
        <dbReference type="Proteomes" id="UP000315783"/>
    </source>
</evidence>
<proteinExistence type="inferred from homology"/>
<keyword evidence="3" id="KW-1185">Reference proteome</keyword>
<dbReference type="PANTHER" id="PTHR21405">
    <property type="entry name" value="CDNA SEQUENCE BC021608"/>
    <property type="match status" value="1"/>
</dbReference>